<dbReference type="AlphaFoldDB" id="A0A1T3CF72"/>
<dbReference type="PANTHER" id="PTHR24148:SF73">
    <property type="entry name" value="HET DOMAIN PROTEIN (AFU_ORTHOLOGUE AFUA_8G01020)"/>
    <property type="match status" value="1"/>
</dbReference>
<gene>
    <name evidence="3" type="ORF">A0O28_0053210</name>
</gene>
<feature type="domain" description="Heterokaryon incompatibility" evidence="2">
    <location>
        <begin position="53"/>
        <end position="197"/>
    </location>
</feature>
<proteinExistence type="predicted"/>
<dbReference type="OrthoDB" id="2157530at2759"/>
<sequence length="599" mass="67057">MGPSHHGASLSQEDPTPSLPTSRHIRLVSLLPGSSDMIICELITADLDSAPHYEAPSYTWGNPLDCQTIYIKTTEFGDATEFQVTSNCFSALRRLRLADRPRILWIDAVSIDQHNFPERNHQVTLMSKIYSGAAEVIIYLGESEDNSDLAIEFIIELDNPDLETTTSLSYPKSEPLLLALRSFFSRPWFSRVWVIQEATLSRRATVYCGDKVFPWSAVRSFHQWNASQKWMGRLPFVVTSSRASLTKSRPGKTMLKALIETRYCAATDPRDKVYGLLPLLEAFDQELNLTPQYEDSVAKVYTDCAAALMTQERFELVLCAVQGGSDRNDLPSWVPDWRNEPKRTILGKNYDIPSNSTLASTDVSGYSMRLTLLPSKPVLHMAGYSCGKIMKVGSVYLAGQGLFPLDEWKALLDKEPTQSSDADPDEASYAVKGFYAVICAADFAYPLAIHQFVEGEKESAKDKQGSSWEALVRRALRKRADGSPSGNNGALSLRDIPFRRAGVHLPPSYRIYVQRVLQHCHSRRFFVIDSGFMGLGPEETRIGDDVYASVGANIPFVLREVDGGSKQQETSRFRLAGECYLESRTWRELGGEPRYLDIV</sequence>
<evidence type="ECO:0000256" key="1">
    <source>
        <dbReference type="SAM" id="MobiDB-lite"/>
    </source>
</evidence>
<protein>
    <recommendedName>
        <fullName evidence="2">Heterokaryon incompatibility domain-containing protein</fullName>
    </recommendedName>
</protein>
<organism evidence="3 4">
    <name type="scientific">Trichoderma guizhouense</name>
    <dbReference type="NCBI Taxonomy" id="1491466"/>
    <lineage>
        <taxon>Eukaryota</taxon>
        <taxon>Fungi</taxon>
        <taxon>Dikarya</taxon>
        <taxon>Ascomycota</taxon>
        <taxon>Pezizomycotina</taxon>
        <taxon>Sordariomycetes</taxon>
        <taxon>Hypocreomycetidae</taxon>
        <taxon>Hypocreales</taxon>
        <taxon>Hypocreaceae</taxon>
        <taxon>Trichoderma</taxon>
    </lineage>
</organism>
<feature type="compositionally biased region" description="Polar residues" evidence="1">
    <location>
        <begin position="9"/>
        <end position="21"/>
    </location>
</feature>
<dbReference type="Proteomes" id="UP000191004">
    <property type="component" value="Unassembled WGS sequence"/>
</dbReference>
<dbReference type="InterPro" id="IPR052895">
    <property type="entry name" value="HetReg/Transcr_Mod"/>
</dbReference>
<evidence type="ECO:0000259" key="2">
    <source>
        <dbReference type="Pfam" id="PF06985"/>
    </source>
</evidence>
<accession>A0A1T3CF72</accession>
<keyword evidence="4" id="KW-1185">Reference proteome</keyword>
<dbReference type="Pfam" id="PF26639">
    <property type="entry name" value="Het-6_barrel"/>
    <property type="match status" value="1"/>
</dbReference>
<comment type="caution">
    <text evidence="3">The sequence shown here is derived from an EMBL/GenBank/DDBJ whole genome shotgun (WGS) entry which is preliminary data.</text>
</comment>
<evidence type="ECO:0000313" key="3">
    <source>
        <dbReference type="EMBL" id="OPB39615.1"/>
    </source>
</evidence>
<dbReference type="Pfam" id="PF06985">
    <property type="entry name" value="HET"/>
    <property type="match status" value="1"/>
</dbReference>
<reference evidence="3 4" key="1">
    <citation type="submission" date="2016-04" db="EMBL/GenBank/DDBJ databases">
        <title>Multiple horizontal gene transfer events from other fungi enriched the ability of the initially mycotrophic fungus Trichoderma (Ascomycota) to feed on dead plant biomass.</title>
        <authorList>
            <person name="Atanasova L."/>
            <person name="Chenthamara K."/>
            <person name="Zhang J."/>
            <person name="Grujic M."/>
            <person name="Henrissat B."/>
            <person name="Kuo A."/>
            <person name="Aertz A."/>
            <person name="Salamov A."/>
            <person name="Lipzen A."/>
            <person name="Labutti K."/>
            <person name="Barry K."/>
            <person name="Miao Y."/>
            <person name="Rahimi M.J."/>
            <person name="Shen Q."/>
            <person name="Grigoriev I.V."/>
            <person name="Kubicek C.P."/>
            <person name="Druzhinina I.S."/>
        </authorList>
    </citation>
    <scope>NUCLEOTIDE SEQUENCE [LARGE SCALE GENOMIC DNA]</scope>
    <source>
        <strain evidence="3 4">NJAU 4742</strain>
    </source>
</reference>
<dbReference type="InterPro" id="IPR010730">
    <property type="entry name" value="HET"/>
</dbReference>
<evidence type="ECO:0000313" key="4">
    <source>
        <dbReference type="Proteomes" id="UP000191004"/>
    </source>
</evidence>
<dbReference type="EMBL" id="LVVK01000019">
    <property type="protein sequence ID" value="OPB39615.1"/>
    <property type="molecule type" value="Genomic_DNA"/>
</dbReference>
<feature type="region of interest" description="Disordered" evidence="1">
    <location>
        <begin position="1"/>
        <end position="21"/>
    </location>
</feature>
<dbReference type="PANTHER" id="PTHR24148">
    <property type="entry name" value="ANKYRIN REPEAT DOMAIN-CONTAINING PROTEIN 39 HOMOLOG-RELATED"/>
    <property type="match status" value="1"/>
</dbReference>
<name>A0A1T3CF72_9HYPO</name>